<name>A0AA88J6A0_FICCA</name>
<reference evidence="1" key="1">
    <citation type="submission" date="2023-07" db="EMBL/GenBank/DDBJ databases">
        <title>draft genome sequence of fig (Ficus carica).</title>
        <authorList>
            <person name="Takahashi T."/>
            <person name="Nishimura K."/>
        </authorList>
    </citation>
    <scope>NUCLEOTIDE SEQUENCE</scope>
</reference>
<dbReference type="AlphaFoldDB" id="A0AA88J6A0"/>
<sequence length="88" mass="10385">MISSSFFFNHRITPFDRTRIPLLLDLDLSSHNRDEKILLIFFISGDYYFRGRLWRDGDEYEPFCGWVPLAGNSNKPPYLKLLTDLIKA</sequence>
<protein>
    <submittedName>
        <fullName evidence="1">Uncharacterized protein</fullName>
    </submittedName>
</protein>
<keyword evidence="2" id="KW-1185">Reference proteome</keyword>
<evidence type="ECO:0000313" key="1">
    <source>
        <dbReference type="EMBL" id="GMN66213.1"/>
    </source>
</evidence>
<comment type="caution">
    <text evidence="1">The sequence shown here is derived from an EMBL/GenBank/DDBJ whole genome shotgun (WGS) entry which is preliminary data.</text>
</comment>
<gene>
    <name evidence="1" type="ORF">TIFTF001_035284</name>
</gene>
<evidence type="ECO:0000313" key="2">
    <source>
        <dbReference type="Proteomes" id="UP001187192"/>
    </source>
</evidence>
<dbReference type="Proteomes" id="UP001187192">
    <property type="component" value="Unassembled WGS sequence"/>
</dbReference>
<organism evidence="1 2">
    <name type="scientific">Ficus carica</name>
    <name type="common">Common fig</name>
    <dbReference type="NCBI Taxonomy" id="3494"/>
    <lineage>
        <taxon>Eukaryota</taxon>
        <taxon>Viridiplantae</taxon>
        <taxon>Streptophyta</taxon>
        <taxon>Embryophyta</taxon>
        <taxon>Tracheophyta</taxon>
        <taxon>Spermatophyta</taxon>
        <taxon>Magnoliopsida</taxon>
        <taxon>eudicotyledons</taxon>
        <taxon>Gunneridae</taxon>
        <taxon>Pentapetalae</taxon>
        <taxon>rosids</taxon>
        <taxon>fabids</taxon>
        <taxon>Rosales</taxon>
        <taxon>Moraceae</taxon>
        <taxon>Ficeae</taxon>
        <taxon>Ficus</taxon>
    </lineage>
</organism>
<proteinExistence type="predicted"/>
<dbReference type="EMBL" id="BTGU01000301">
    <property type="protein sequence ID" value="GMN66213.1"/>
    <property type="molecule type" value="Genomic_DNA"/>
</dbReference>
<accession>A0AA88J6A0</accession>